<dbReference type="EMBL" id="FUFA01000005">
    <property type="protein sequence ID" value="SPM37358.1"/>
    <property type="molecule type" value="Genomic_DNA"/>
</dbReference>
<gene>
    <name evidence="3" type="ORF">MRAB57_5205</name>
</gene>
<dbReference type="Proteomes" id="UP000240988">
    <property type="component" value="Unassembled WGS sequence"/>
</dbReference>
<feature type="non-terminal residue" evidence="3">
    <location>
        <position position="1"/>
    </location>
</feature>
<name>A0A2U3P0V1_9MYCO</name>
<evidence type="ECO:0000313" key="4">
    <source>
        <dbReference type="Proteomes" id="UP000240988"/>
    </source>
</evidence>
<organism evidence="3 4">
    <name type="scientific">Mycobacterium rhizamassiliense</name>
    <dbReference type="NCBI Taxonomy" id="1841860"/>
    <lineage>
        <taxon>Bacteria</taxon>
        <taxon>Bacillati</taxon>
        <taxon>Actinomycetota</taxon>
        <taxon>Actinomycetes</taxon>
        <taxon>Mycobacteriales</taxon>
        <taxon>Mycobacteriaceae</taxon>
        <taxon>Mycobacterium</taxon>
    </lineage>
</organism>
<accession>A0A2U3P0V1</accession>
<keyword evidence="4" id="KW-1185">Reference proteome</keyword>
<evidence type="ECO:0000313" key="3">
    <source>
        <dbReference type="EMBL" id="SPM37358.1"/>
    </source>
</evidence>
<feature type="chain" id="PRO_5015738366" description="Lipoprotein LpqN" evidence="2">
    <location>
        <begin position="24"/>
        <end position="213"/>
    </location>
</feature>
<evidence type="ECO:0008006" key="5">
    <source>
        <dbReference type="Google" id="ProtNLM"/>
    </source>
</evidence>
<proteinExistence type="predicted"/>
<sequence>VKQISVIATGWTVASLAVSVAIAGCGSDKSTTPSSSAKSSSSSSAPASSAAPNSTSGTAQPSDYSNLLIKPTDIVVPGDSFKLMQTVPVPNGISGLFMNQAGARSIDDTIYVYPDANAAAQARDQAIKAITDPDLGVRGGAATPVDVGVGGTMAIGTTIKAEGTQAKGSIMFSEGRTFVDIEFQSPSGDPVPADFVVDVARKQDAAIKAGLPG</sequence>
<keyword evidence="2" id="KW-0732">Signal</keyword>
<reference evidence="3 4" key="1">
    <citation type="submission" date="2017-01" db="EMBL/GenBank/DDBJ databases">
        <authorList>
            <consortium name="Urmite Genomes"/>
        </authorList>
    </citation>
    <scope>NUCLEOTIDE SEQUENCE [LARGE SCALE GENOMIC DNA]</scope>
    <source>
        <strain evidence="3 4">AB57</strain>
    </source>
</reference>
<feature type="signal peptide" evidence="2">
    <location>
        <begin position="1"/>
        <end position="23"/>
    </location>
</feature>
<feature type="region of interest" description="Disordered" evidence="1">
    <location>
        <begin position="26"/>
        <end position="64"/>
    </location>
</feature>
<evidence type="ECO:0000256" key="1">
    <source>
        <dbReference type="SAM" id="MobiDB-lite"/>
    </source>
</evidence>
<dbReference type="AlphaFoldDB" id="A0A2U3P0V1"/>
<feature type="compositionally biased region" description="Low complexity" evidence="1">
    <location>
        <begin position="30"/>
        <end position="56"/>
    </location>
</feature>
<dbReference type="STRING" id="1841860.GCA_900157375_05208"/>
<evidence type="ECO:0000256" key="2">
    <source>
        <dbReference type="SAM" id="SignalP"/>
    </source>
</evidence>
<protein>
    <recommendedName>
        <fullName evidence="5">Lipoprotein LpqN</fullName>
    </recommendedName>
</protein>